<sequence length="399" mass="42680">MSRSASPVGEPTEPRAVARGVSVVIPVKDRVAEMRRQLRSLRDAAPNCPEPVEVVVVDDSAPAAAAAHRAACAEYGARYVRGPRHVGAKRNLGVRHARYDLLLFTDSDCRVPADLITRYAARLRASGEEVAGVTGPVVVEPGDSAFFRVMRRSYLLLGDLTRPLHYERVSWGAGANMALRRSVFEAVGGFPEDSPMPLGGEDLHLGLLLTDAGYALLTDPGGVITHDTGVADTFRAVAYRFTTYGRSEQWLCLAHPHRRRFVLNTASTLAVTALAGLLTARRSGGRSLLAVPAVAAAVIAAKTPGRLGGDRGPRAVAESMACAAIETLFDGAAFVTSLRLGRPDLLFTGFRAPDEADYQPDEADYQPDGTDYRPDGADRRPDEVDRRPVPPVAAPPVAA</sequence>
<protein>
    <submittedName>
        <fullName evidence="7">Glycosyltransferase</fullName>
    </submittedName>
</protein>
<dbReference type="Pfam" id="PF00535">
    <property type="entry name" value="Glycos_transf_2"/>
    <property type="match status" value="1"/>
</dbReference>
<evidence type="ECO:0000313" key="8">
    <source>
        <dbReference type="Proteomes" id="UP000253958"/>
    </source>
</evidence>
<feature type="compositionally biased region" description="Basic and acidic residues" evidence="5">
    <location>
        <begin position="370"/>
        <end position="388"/>
    </location>
</feature>
<dbReference type="InterPro" id="IPR001173">
    <property type="entry name" value="Glyco_trans_2-like"/>
</dbReference>
<accession>A0A6N3K2N8</accession>
<feature type="compositionally biased region" description="Acidic residues" evidence="5">
    <location>
        <begin position="355"/>
        <end position="365"/>
    </location>
</feature>
<dbReference type="Gene3D" id="3.90.550.10">
    <property type="entry name" value="Spore Coat Polysaccharide Biosynthesis Protein SpsA, Chain A"/>
    <property type="match status" value="1"/>
</dbReference>
<keyword evidence="4 7" id="KW-0808">Transferase</keyword>
<reference evidence="7 8" key="2">
    <citation type="submission" date="2018-08" db="EMBL/GenBank/DDBJ databases">
        <title>Streptomyces kandeliansis sp. nov., an endophytic bacterium isolated from mangrove plant.</title>
        <authorList>
            <person name="Wang R."/>
        </authorList>
    </citation>
    <scope>NUCLEOTIDE SEQUENCE [LARGE SCALE GENOMIC DNA]</scope>
    <source>
        <strain evidence="8">H14(2018)</strain>
    </source>
</reference>
<evidence type="ECO:0000259" key="6">
    <source>
        <dbReference type="Pfam" id="PF00535"/>
    </source>
</evidence>
<keyword evidence="3" id="KW-0328">Glycosyltransferase</keyword>
<evidence type="ECO:0000256" key="4">
    <source>
        <dbReference type="ARBA" id="ARBA00022679"/>
    </source>
</evidence>
<dbReference type="RefSeq" id="WP_114920145.1">
    <property type="nucleotide sequence ID" value="NZ_CP031263.1"/>
</dbReference>
<organism evidence="7 8">
    <name type="scientific">Micromonospora aurantiaca</name>
    <name type="common">nom. illeg.</name>
    <dbReference type="NCBI Taxonomy" id="47850"/>
    <lineage>
        <taxon>Bacteria</taxon>
        <taxon>Bacillati</taxon>
        <taxon>Actinomycetota</taxon>
        <taxon>Actinomycetes</taxon>
        <taxon>Micromonosporales</taxon>
        <taxon>Micromonosporaceae</taxon>
        <taxon>Micromonospora</taxon>
    </lineage>
</organism>
<comment type="pathway">
    <text evidence="1">Cell wall biogenesis; cell wall polysaccharide biosynthesis.</text>
</comment>
<evidence type="ECO:0000256" key="3">
    <source>
        <dbReference type="ARBA" id="ARBA00022676"/>
    </source>
</evidence>
<dbReference type="PANTHER" id="PTHR43179:SF12">
    <property type="entry name" value="GALACTOFURANOSYLTRANSFERASE GLFT2"/>
    <property type="match status" value="1"/>
</dbReference>
<feature type="region of interest" description="Disordered" evidence="5">
    <location>
        <begin position="351"/>
        <end position="399"/>
    </location>
</feature>
<evidence type="ECO:0000256" key="2">
    <source>
        <dbReference type="ARBA" id="ARBA00006739"/>
    </source>
</evidence>
<evidence type="ECO:0000256" key="5">
    <source>
        <dbReference type="SAM" id="MobiDB-lite"/>
    </source>
</evidence>
<name>A0A6N3K2N8_9ACTN</name>
<proteinExistence type="inferred from homology"/>
<dbReference type="AlphaFoldDB" id="A0A6N3K2N8"/>
<gene>
    <name evidence="7" type="ORF">DVH21_20845</name>
</gene>
<feature type="compositionally biased region" description="Pro residues" evidence="5">
    <location>
        <begin position="389"/>
        <end position="399"/>
    </location>
</feature>
<evidence type="ECO:0000256" key="1">
    <source>
        <dbReference type="ARBA" id="ARBA00004776"/>
    </source>
</evidence>
<reference evidence="7 8" key="1">
    <citation type="submission" date="2018-07" db="EMBL/GenBank/DDBJ databases">
        <authorList>
            <person name="Ye Y."/>
        </authorList>
    </citation>
    <scope>NUCLEOTIDE SEQUENCE [LARGE SCALE GENOMIC DNA]</scope>
    <source>
        <strain evidence="8">H14(2018)</strain>
    </source>
</reference>
<feature type="domain" description="Glycosyltransferase 2-like" evidence="6">
    <location>
        <begin position="22"/>
        <end position="187"/>
    </location>
</feature>
<evidence type="ECO:0000313" key="7">
    <source>
        <dbReference type="EMBL" id="AXH92171.1"/>
    </source>
</evidence>
<dbReference type="InterPro" id="IPR029044">
    <property type="entry name" value="Nucleotide-diphossugar_trans"/>
</dbReference>
<dbReference type="PANTHER" id="PTHR43179">
    <property type="entry name" value="RHAMNOSYLTRANSFERASE WBBL"/>
    <property type="match status" value="1"/>
</dbReference>
<dbReference type="Proteomes" id="UP000253958">
    <property type="component" value="Chromosome"/>
</dbReference>
<comment type="similarity">
    <text evidence="2">Belongs to the glycosyltransferase 2 family.</text>
</comment>
<dbReference type="GO" id="GO:0016757">
    <property type="term" value="F:glycosyltransferase activity"/>
    <property type="evidence" value="ECO:0007669"/>
    <property type="project" value="UniProtKB-KW"/>
</dbReference>
<dbReference type="EMBL" id="CP031263">
    <property type="protein sequence ID" value="AXH92171.1"/>
    <property type="molecule type" value="Genomic_DNA"/>
</dbReference>
<dbReference type="SUPFAM" id="SSF53448">
    <property type="entry name" value="Nucleotide-diphospho-sugar transferases"/>
    <property type="match status" value="1"/>
</dbReference>